<evidence type="ECO:0000256" key="5">
    <source>
        <dbReference type="PIRSR" id="PIRSR000097-2"/>
    </source>
</evidence>
<evidence type="ECO:0000256" key="3">
    <source>
        <dbReference type="ARBA" id="ARBA00023002"/>
    </source>
</evidence>
<keyword evidence="2" id="KW-0521">NADP</keyword>
<proteinExistence type="inferred from homology"/>
<dbReference type="PROSITE" id="PS00062">
    <property type="entry name" value="ALDOKETO_REDUCTASE_2"/>
    <property type="match status" value="1"/>
</dbReference>
<reference evidence="8 9" key="1">
    <citation type="journal article" date="2015" name="Sci. Rep.">
        <title>Genome of the facultative scuticociliatosis pathogen Pseudocohnilembus persalinus provides insight into its virulence through horizontal gene transfer.</title>
        <authorList>
            <person name="Xiong J."/>
            <person name="Wang G."/>
            <person name="Cheng J."/>
            <person name="Tian M."/>
            <person name="Pan X."/>
            <person name="Warren A."/>
            <person name="Jiang C."/>
            <person name="Yuan D."/>
            <person name="Miao W."/>
        </authorList>
    </citation>
    <scope>NUCLEOTIDE SEQUENCE [LARGE SCALE GENOMIC DNA]</scope>
    <source>
        <strain evidence="8">36N120E</strain>
    </source>
</reference>
<dbReference type="OrthoDB" id="416253at2759"/>
<feature type="domain" description="NADP-dependent oxidoreductase" evidence="7">
    <location>
        <begin position="27"/>
        <end position="206"/>
    </location>
</feature>
<dbReference type="OMA" id="MHWPASL"/>
<dbReference type="SUPFAM" id="SSF51430">
    <property type="entry name" value="NAD(P)-linked oxidoreductase"/>
    <property type="match status" value="1"/>
</dbReference>
<evidence type="ECO:0000256" key="2">
    <source>
        <dbReference type="ARBA" id="ARBA00022857"/>
    </source>
</evidence>
<dbReference type="PANTHER" id="PTHR43827">
    <property type="entry name" value="2,5-DIKETO-D-GLUCONIC ACID REDUCTASE"/>
    <property type="match status" value="1"/>
</dbReference>
<dbReference type="FunFam" id="3.20.20.100:FF:000002">
    <property type="entry name" value="2,5-diketo-D-gluconic acid reductase A"/>
    <property type="match status" value="1"/>
</dbReference>
<protein>
    <submittedName>
        <fullName evidence="8">NADP-dependent oxidoreductase domain</fullName>
    </submittedName>
</protein>
<dbReference type="Gene3D" id="3.20.20.100">
    <property type="entry name" value="NADP-dependent oxidoreductase domain"/>
    <property type="match status" value="1"/>
</dbReference>
<dbReference type="EMBL" id="LDAU01000063">
    <property type="protein sequence ID" value="KRX08570.1"/>
    <property type="molecule type" value="Genomic_DNA"/>
</dbReference>
<sequence>MATKLAQTKKLNSGHEIPIIGLGFFKTELEVEDYYNLIKEALDQGYRHLDTAIRYNNEEQIGKALKKIFQEGKYKREDLFITSKVFPNMGDIKTNIKESLQRLQLEYLDLYLLHWPAFGMQDGKFSHRPVHVLYPELESCVEEKLTKSIGVSNFNVQSLLDLLAYCKIKPVTNQVEINIYLQQPRLIEFCNKFGIEVTSYRSLVNGGEIFQEPTLVRLAEKYKKTVAQILLNFTCFELGVIVIPKTQKPQRLSENFQWQDFRLEKEDVEILKKMDKNQRTIDPYFIPFFSHFPLFD</sequence>
<dbReference type="CDD" id="cd19071">
    <property type="entry name" value="AKR_AKR1-5-like"/>
    <property type="match status" value="1"/>
</dbReference>
<feature type="active site" description="Proton donor" evidence="4">
    <location>
        <position position="55"/>
    </location>
</feature>
<comment type="caution">
    <text evidence="8">The sequence shown here is derived from an EMBL/GenBank/DDBJ whole genome shotgun (WGS) entry which is preliminary data.</text>
</comment>
<evidence type="ECO:0000313" key="8">
    <source>
        <dbReference type="EMBL" id="KRX08570.1"/>
    </source>
</evidence>
<dbReference type="InParanoid" id="A0A0V0R2K8"/>
<dbReference type="Proteomes" id="UP000054937">
    <property type="component" value="Unassembled WGS sequence"/>
</dbReference>
<dbReference type="InterPro" id="IPR018170">
    <property type="entry name" value="Aldo/ket_reductase_CS"/>
</dbReference>
<feature type="site" description="Lowers pKa of active site Tyr" evidence="6">
    <location>
        <position position="84"/>
    </location>
</feature>
<evidence type="ECO:0000259" key="7">
    <source>
        <dbReference type="Pfam" id="PF00248"/>
    </source>
</evidence>
<gene>
    <name evidence="8" type="ORF">PPERSA_13051</name>
</gene>
<comment type="similarity">
    <text evidence="1">Belongs to the aldo/keto reductase family.</text>
</comment>
<keyword evidence="9" id="KW-1185">Reference proteome</keyword>
<dbReference type="PANTHER" id="PTHR43827:SF3">
    <property type="entry name" value="NADP-DEPENDENT OXIDOREDUCTASE DOMAIN-CONTAINING PROTEIN"/>
    <property type="match status" value="1"/>
</dbReference>
<dbReference type="Pfam" id="PF00248">
    <property type="entry name" value="Aldo_ket_red"/>
    <property type="match status" value="1"/>
</dbReference>
<dbReference type="PIRSF" id="PIRSF000097">
    <property type="entry name" value="AKR"/>
    <property type="match status" value="1"/>
</dbReference>
<accession>A0A0V0R2K8</accession>
<evidence type="ECO:0000256" key="4">
    <source>
        <dbReference type="PIRSR" id="PIRSR000097-1"/>
    </source>
</evidence>
<dbReference type="InterPro" id="IPR023210">
    <property type="entry name" value="NADP_OxRdtase_dom"/>
</dbReference>
<evidence type="ECO:0000256" key="6">
    <source>
        <dbReference type="PIRSR" id="PIRSR000097-3"/>
    </source>
</evidence>
<dbReference type="PROSITE" id="PS00798">
    <property type="entry name" value="ALDOKETO_REDUCTASE_1"/>
    <property type="match status" value="1"/>
</dbReference>
<evidence type="ECO:0000256" key="1">
    <source>
        <dbReference type="ARBA" id="ARBA00007905"/>
    </source>
</evidence>
<name>A0A0V0R2K8_PSEPJ</name>
<dbReference type="InterPro" id="IPR036812">
    <property type="entry name" value="NAD(P)_OxRdtase_dom_sf"/>
</dbReference>
<dbReference type="GO" id="GO:0016616">
    <property type="term" value="F:oxidoreductase activity, acting on the CH-OH group of donors, NAD or NADP as acceptor"/>
    <property type="evidence" value="ECO:0007669"/>
    <property type="project" value="UniProtKB-ARBA"/>
</dbReference>
<organism evidence="8 9">
    <name type="scientific">Pseudocohnilembus persalinus</name>
    <name type="common">Ciliate</name>
    <dbReference type="NCBI Taxonomy" id="266149"/>
    <lineage>
        <taxon>Eukaryota</taxon>
        <taxon>Sar</taxon>
        <taxon>Alveolata</taxon>
        <taxon>Ciliophora</taxon>
        <taxon>Intramacronucleata</taxon>
        <taxon>Oligohymenophorea</taxon>
        <taxon>Scuticociliatia</taxon>
        <taxon>Philasterida</taxon>
        <taxon>Pseudocohnilembidae</taxon>
        <taxon>Pseudocohnilembus</taxon>
    </lineage>
</organism>
<feature type="binding site" evidence="5">
    <location>
        <position position="114"/>
    </location>
    <ligand>
        <name>substrate</name>
    </ligand>
</feature>
<dbReference type="InterPro" id="IPR020471">
    <property type="entry name" value="AKR"/>
</dbReference>
<evidence type="ECO:0000313" key="9">
    <source>
        <dbReference type="Proteomes" id="UP000054937"/>
    </source>
</evidence>
<dbReference type="AlphaFoldDB" id="A0A0V0R2K8"/>
<keyword evidence="3" id="KW-0560">Oxidoreductase</keyword>
<dbReference type="PRINTS" id="PR00069">
    <property type="entry name" value="ALDKETRDTASE"/>
</dbReference>